<accession>A0ABC8UPB2</accession>
<sequence>MEFKGNDKAISIKLQTLWTHFDNFLMKEGESIKDYFSRVSEIVNQIQSCGDTIQEKKIVEKILRSLTQKFEHVVPTIEESKDLSKLSKYELMGSLETHEKRMSRFSSRSLEQTFQSTINILEKNFSKQNKIKERARLKEGEGNHMEEVMGTRTQAVVEAEEEEQFFSKDLVTLFPIVMFVRSLVMNLNIVNGSALNAKYQIIDKEIVGTKIKIKRKLVNFTKEDAAEKLFYSCMNVEYNSQNVWYLDSGCSNHMTGNREIFVKLYGNYSSQVKLGDGKPKNVEGKGIVSIFMKGVSSSCRKTKQLQIEDVQNRSRRRVYLQAFSLLLQAKWNSKAVSNLAHTLAKWLGGKKKSDHSRNGKEHA</sequence>
<reference evidence="2 3" key="1">
    <citation type="submission" date="2024-02" db="EMBL/GenBank/DDBJ databases">
        <authorList>
            <person name="Vignale AGUSTIN F."/>
            <person name="Sosa J E."/>
            <person name="Modenutti C."/>
        </authorList>
    </citation>
    <scope>NUCLEOTIDE SEQUENCE [LARGE SCALE GENOMIC DNA]</scope>
</reference>
<protein>
    <recommendedName>
        <fullName evidence="1">Retrovirus-related Pol polyprotein from transposon TNT 1-94-like beta-barrel domain-containing protein</fullName>
    </recommendedName>
</protein>
<dbReference type="AlphaFoldDB" id="A0ABC8UPB2"/>
<dbReference type="InterPro" id="IPR054722">
    <property type="entry name" value="PolX-like_BBD"/>
</dbReference>
<feature type="domain" description="Retrovirus-related Pol polyprotein from transposon TNT 1-94-like beta-barrel" evidence="1">
    <location>
        <begin position="244"/>
        <end position="296"/>
    </location>
</feature>
<evidence type="ECO:0000313" key="2">
    <source>
        <dbReference type="EMBL" id="CAK9182906.1"/>
    </source>
</evidence>
<keyword evidence="3" id="KW-1185">Reference proteome</keyword>
<gene>
    <name evidence="2" type="ORF">ILEXP_LOCUS53128</name>
</gene>
<organism evidence="2 3">
    <name type="scientific">Ilex paraguariensis</name>
    <name type="common">yerba mate</name>
    <dbReference type="NCBI Taxonomy" id="185542"/>
    <lineage>
        <taxon>Eukaryota</taxon>
        <taxon>Viridiplantae</taxon>
        <taxon>Streptophyta</taxon>
        <taxon>Embryophyta</taxon>
        <taxon>Tracheophyta</taxon>
        <taxon>Spermatophyta</taxon>
        <taxon>Magnoliopsida</taxon>
        <taxon>eudicotyledons</taxon>
        <taxon>Gunneridae</taxon>
        <taxon>Pentapetalae</taxon>
        <taxon>asterids</taxon>
        <taxon>campanulids</taxon>
        <taxon>Aquifoliales</taxon>
        <taxon>Aquifoliaceae</taxon>
        <taxon>Ilex</taxon>
    </lineage>
</organism>
<dbReference type="EMBL" id="CAUOFW020008480">
    <property type="protein sequence ID" value="CAK9182906.1"/>
    <property type="molecule type" value="Genomic_DNA"/>
</dbReference>
<dbReference type="PANTHER" id="PTHR35317:SF36">
    <property type="match status" value="1"/>
</dbReference>
<proteinExistence type="predicted"/>
<dbReference type="Pfam" id="PF22936">
    <property type="entry name" value="Pol_BBD"/>
    <property type="match status" value="1"/>
</dbReference>
<evidence type="ECO:0000259" key="1">
    <source>
        <dbReference type="Pfam" id="PF22936"/>
    </source>
</evidence>
<dbReference type="PANTHER" id="PTHR35317">
    <property type="entry name" value="OS04G0629600 PROTEIN"/>
    <property type="match status" value="1"/>
</dbReference>
<comment type="caution">
    <text evidence="2">The sequence shown here is derived from an EMBL/GenBank/DDBJ whole genome shotgun (WGS) entry which is preliminary data.</text>
</comment>
<dbReference type="Proteomes" id="UP001642360">
    <property type="component" value="Unassembled WGS sequence"/>
</dbReference>
<evidence type="ECO:0000313" key="3">
    <source>
        <dbReference type="Proteomes" id="UP001642360"/>
    </source>
</evidence>
<name>A0ABC8UPB2_9AQUA</name>
<dbReference type="Pfam" id="PF14223">
    <property type="entry name" value="Retrotran_gag_2"/>
    <property type="match status" value="1"/>
</dbReference>